<dbReference type="SMART" id="SM00028">
    <property type="entry name" value="TPR"/>
    <property type="match status" value="3"/>
</dbReference>
<accession>A0A0N4VBG7</accession>
<feature type="repeat" description="TPR" evidence="1">
    <location>
        <begin position="272"/>
        <end position="305"/>
    </location>
</feature>
<dbReference type="Pfam" id="PF13181">
    <property type="entry name" value="TPR_8"/>
    <property type="match status" value="1"/>
</dbReference>
<dbReference type="OrthoDB" id="1914839at2759"/>
<protein>
    <submittedName>
        <fullName evidence="5">TPR_REGION domain-containing protein</fullName>
    </submittedName>
</protein>
<evidence type="ECO:0000313" key="3">
    <source>
        <dbReference type="EMBL" id="VDD92608.1"/>
    </source>
</evidence>
<keyword evidence="1" id="KW-0802">TPR repeat</keyword>
<dbReference type="Gene3D" id="1.25.40.10">
    <property type="entry name" value="Tetratricopeptide repeat domain"/>
    <property type="match status" value="1"/>
</dbReference>
<dbReference type="InterPro" id="IPR011990">
    <property type="entry name" value="TPR-like_helical_dom_sf"/>
</dbReference>
<proteinExistence type="predicted"/>
<dbReference type="InterPro" id="IPR039190">
    <property type="entry name" value="TTC14"/>
</dbReference>
<dbReference type="EMBL" id="UXUI01008888">
    <property type="protein sequence ID" value="VDD92608.1"/>
    <property type="molecule type" value="Genomic_DNA"/>
</dbReference>
<evidence type="ECO:0000256" key="2">
    <source>
        <dbReference type="SAM" id="MobiDB-lite"/>
    </source>
</evidence>
<dbReference type="InterPro" id="IPR019734">
    <property type="entry name" value="TPR_rpt"/>
</dbReference>
<feature type="compositionally biased region" description="Basic and acidic residues" evidence="2">
    <location>
        <begin position="371"/>
        <end position="395"/>
    </location>
</feature>
<evidence type="ECO:0000313" key="4">
    <source>
        <dbReference type="Proteomes" id="UP000274131"/>
    </source>
</evidence>
<reference evidence="3 4" key="2">
    <citation type="submission" date="2018-10" db="EMBL/GenBank/DDBJ databases">
        <authorList>
            <consortium name="Pathogen Informatics"/>
        </authorList>
    </citation>
    <scope>NUCLEOTIDE SEQUENCE [LARGE SCALE GENOMIC DNA]</scope>
</reference>
<gene>
    <name evidence="3" type="ORF">EVEC_LOCUS7359</name>
</gene>
<feature type="region of interest" description="Disordered" evidence="2">
    <location>
        <begin position="1"/>
        <end position="23"/>
    </location>
</feature>
<dbReference type="PANTHER" id="PTHR23184">
    <property type="entry name" value="TETRATRICOPEPTIDE REPEAT PROTEIN 14"/>
    <property type="match status" value="1"/>
</dbReference>
<name>A0A0N4VBG7_ENTVE</name>
<sequence length="413" mass="46973">MERRRRRSGTLRKNSSKAENFNDENSKLDSLCASLVEGSSSWVNDSENQQQLNFVSPDPTPTFECFATQIRSCDAKQKLIRDLQVGDELCVRVKRVELAGIYVRPLCVLRPFRRCLSWMEDFQVLVGRDIRDNGLERPDDLLKDLPRIVKICMSILVNCVVFSSSSLSGVKNGEALSSDETFEDYIQKSNLLSNANLSELFGFKVESSLSLLPGLRGGSPPLESRAPYLRRKQNEELSMQSVVKGVEKVRAGDYTPAVQHFFKALEIYDRNIEALVGRAAAYANMGKYDLAENDLDAALSIKSDHSNAKNYMVEVLIKSANELLELKETEEAKKKYEKILQFKDDRRALEALNKIKKAVTDEVATSKRRRLSNEEQKKKSNEMVRDEQRRRNDAKKLAEMEKFIAQLKQQADA</sequence>
<dbReference type="STRING" id="51028.A0A0N4VBG7"/>
<dbReference type="Proteomes" id="UP000274131">
    <property type="component" value="Unassembled WGS sequence"/>
</dbReference>
<evidence type="ECO:0000313" key="5">
    <source>
        <dbReference type="WBParaSite" id="EVEC_0000787501-mRNA-1"/>
    </source>
</evidence>
<feature type="compositionally biased region" description="Basic residues" evidence="2">
    <location>
        <begin position="1"/>
        <end position="10"/>
    </location>
</feature>
<dbReference type="WBParaSite" id="EVEC_0000787501-mRNA-1">
    <property type="protein sequence ID" value="EVEC_0000787501-mRNA-1"/>
    <property type="gene ID" value="EVEC_0000787501"/>
</dbReference>
<reference evidence="5" key="1">
    <citation type="submission" date="2017-02" db="UniProtKB">
        <authorList>
            <consortium name="WormBaseParasite"/>
        </authorList>
    </citation>
    <scope>IDENTIFICATION</scope>
</reference>
<dbReference type="PANTHER" id="PTHR23184:SF9">
    <property type="entry name" value="TETRATRICOPEPTIDE REPEAT PROTEIN 14"/>
    <property type="match status" value="1"/>
</dbReference>
<feature type="region of interest" description="Disordered" evidence="2">
    <location>
        <begin position="362"/>
        <end position="395"/>
    </location>
</feature>
<keyword evidence="4" id="KW-1185">Reference proteome</keyword>
<dbReference type="PROSITE" id="PS50005">
    <property type="entry name" value="TPR"/>
    <property type="match status" value="1"/>
</dbReference>
<evidence type="ECO:0000256" key="1">
    <source>
        <dbReference type="PROSITE-ProRule" id="PRU00339"/>
    </source>
</evidence>
<dbReference type="AlphaFoldDB" id="A0A0N4VBG7"/>
<dbReference type="SUPFAM" id="SSF48452">
    <property type="entry name" value="TPR-like"/>
    <property type="match status" value="1"/>
</dbReference>
<organism evidence="5">
    <name type="scientific">Enterobius vermicularis</name>
    <name type="common">Human pinworm</name>
    <dbReference type="NCBI Taxonomy" id="51028"/>
    <lineage>
        <taxon>Eukaryota</taxon>
        <taxon>Metazoa</taxon>
        <taxon>Ecdysozoa</taxon>
        <taxon>Nematoda</taxon>
        <taxon>Chromadorea</taxon>
        <taxon>Rhabditida</taxon>
        <taxon>Spirurina</taxon>
        <taxon>Oxyuridomorpha</taxon>
        <taxon>Oxyuroidea</taxon>
        <taxon>Oxyuridae</taxon>
        <taxon>Enterobius</taxon>
    </lineage>
</organism>